<protein>
    <recommendedName>
        <fullName evidence="4">Cytochrome C biogenesis protein transmembrane domain-containing protein</fullName>
    </recommendedName>
</protein>
<name>A0A1A2YXD2_9MYCO</name>
<dbReference type="AlphaFoldDB" id="A0A1A2YXD2"/>
<dbReference type="EMBL" id="LZKI01000074">
    <property type="protein sequence ID" value="OBI42068.1"/>
    <property type="molecule type" value="Genomic_DNA"/>
</dbReference>
<feature type="transmembrane region" description="Helical" evidence="1">
    <location>
        <begin position="20"/>
        <end position="44"/>
    </location>
</feature>
<dbReference type="OrthoDB" id="3431260at2"/>
<organism evidence="2 3">
    <name type="scientific">Mycobacterium colombiense</name>
    <dbReference type="NCBI Taxonomy" id="339268"/>
    <lineage>
        <taxon>Bacteria</taxon>
        <taxon>Bacillati</taxon>
        <taxon>Actinomycetota</taxon>
        <taxon>Actinomycetes</taxon>
        <taxon>Mycobacteriales</taxon>
        <taxon>Mycobacteriaceae</taxon>
        <taxon>Mycobacterium</taxon>
        <taxon>Mycobacterium avium complex (MAC)</taxon>
    </lineage>
</organism>
<accession>A0A1A2YXD2</accession>
<evidence type="ECO:0000313" key="3">
    <source>
        <dbReference type="Proteomes" id="UP000091846"/>
    </source>
</evidence>
<evidence type="ECO:0000313" key="2">
    <source>
        <dbReference type="EMBL" id="OBI42068.1"/>
    </source>
</evidence>
<reference evidence="2 3" key="1">
    <citation type="submission" date="2016-06" db="EMBL/GenBank/DDBJ databases">
        <authorList>
            <person name="Kjaerup R.B."/>
            <person name="Dalgaard T.S."/>
            <person name="Juul-Madsen H.R."/>
        </authorList>
    </citation>
    <scope>NUCLEOTIDE SEQUENCE [LARGE SCALE GENOMIC DNA]</scope>
    <source>
        <strain evidence="2 3">E1334</strain>
    </source>
</reference>
<dbReference type="Proteomes" id="UP000091846">
    <property type="component" value="Unassembled WGS sequence"/>
</dbReference>
<dbReference type="RefSeq" id="WP_065028625.1">
    <property type="nucleotide sequence ID" value="NZ_LZKI01000074.1"/>
</dbReference>
<gene>
    <name evidence="2" type="ORF">A5708_21830</name>
</gene>
<proteinExistence type="predicted"/>
<sequence length="75" mass="7755">MWPPCSLAAPVLTNSGQVGYVSLAAVATLVAGSLPTIALAKPLLARWPIPDRVHAIAYLILLGMVMVTMVATITG</sequence>
<keyword evidence="1" id="KW-0472">Membrane</keyword>
<evidence type="ECO:0000256" key="1">
    <source>
        <dbReference type="SAM" id="Phobius"/>
    </source>
</evidence>
<evidence type="ECO:0008006" key="4">
    <source>
        <dbReference type="Google" id="ProtNLM"/>
    </source>
</evidence>
<feature type="transmembrane region" description="Helical" evidence="1">
    <location>
        <begin position="56"/>
        <end position="74"/>
    </location>
</feature>
<keyword evidence="1" id="KW-1133">Transmembrane helix</keyword>
<keyword evidence="1" id="KW-0812">Transmembrane</keyword>
<comment type="caution">
    <text evidence="2">The sequence shown here is derived from an EMBL/GenBank/DDBJ whole genome shotgun (WGS) entry which is preliminary data.</text>
</comment>